<comment type="caution">
    <text evidence="7">The sequence shown here is derived from an EMBL/GenBank/DDBJ whole genome shotgun (WGS) entry which is preliminary data.</text>
</comment>
<keyword evidence="4 6" id="KW-0472">Membrane</keyword>
<keyword evidence="8" id="KW-1185">Reference proteome</keyword>
<evidence type="ECO:0008006" key="9">
    <source>
        <dbReference type="Google" id="ProtNLM"/>
    </source>
</evidence>
<name>A0A3D8GJK8_9BACI</name>
<organism evidence="7 8">
    <name type="scientific">Neobacillus piezotolerans</name>
    <dbReference type="NCBI Taxonomy" id="2259171"/>
    <lineage>
        <taxon>Bacteria</taxon>
        <taxon>Bacillati</taxon>
        <taxon>Bacillota</taxon>
        <taxon>Bacilli</taxon>
        <taxon>Bacillales</taxon>
        <taxon>Bacillaceae</taxon>
        <taxon>Neobacillus</taxon>
    </lineage>
</organism>
<dbReference type="Proteomes" id="UP000257144">
    <property type="component" value="Unassembled WGS sequence"/>
</dbReference>
<evidence type="ECO:0000256" key="1">
    <source>
        <dbReference type="ARBA" id="ARBA00004141"/>
    </source>
</evidence>
<sequence length="78" mass="8496">MLICTAEVNRSPFDFAEGESELVSGFNVEYAGASFAIIFLAEYSNILLLSIISTLIFTGLLLSIISTPTIIIFSIIFL</sequence>
<protein>
    <recommendedName>
        <fullName evidence="9">NADH-quinone oxidoreductase subunit H</fullName>
    </recommendedName>
</protein>
<dbReference type="PROSITE" id="PS00668">
    <property type="entry name" value="COMPLEX1_ND1_2"/>
    <property type="match status" value="1"/>
</dbReference>
<dbReference type="AlphaFoldDB" id="A0A3D8GJK8"/>
<reference evidence="7 8" key="1">
    <citation type="submission" date="2018-07" db="EMBL/GenBank/DDBJ databases">
        <title>Bacillus sp. YLB-04 draft genome sequence.</title>
        <authorList>
            <person name="Yu L."/>
            <person name="Tang X."/>
        </authorList>
    </citation>
    <scope>NUCLEOTIDE SEQUENCE [LARGE SCALE GENOMIC DNA]</scope>
    <source>
        <strain evidence="7 8">YLB-04</strain>
    </source>
</reference>
<comment type="subcellular location">
    <subcellularLocation>
        <location evidence="5">Cell membrane</location>
        <topology evidence="5">Multi-pass membrane protein</topology>
    </subcellularLocation>
    <subcellularLocation>
        <location evidence="1">Membrane</location>
        <topology evidence="1">Multi-pass membrane protein</topology>
    </subcellularLocation>
</comment>
<dbReference type="PANTHER" id="PTHR11432">
    <property type="entry name" value="NADH DEHYDROGENASE SUBUNIT 1"/>
    <property type="match status" value="1"/>
</dbReference>
<gene>
    <name evidence="7" type="ORF">DRW41_22385</name>
</gene>
<dbReference type="InterPro" id="IPR001694">
    <property type="entry name" value="NADH_UbQ_OxRdtase_su1/FPO"/>
</dbReference>
<evidence type="ECO:0000256" key="2">
    <source>
        <dbReference type="ARBA" id="ARBA00022692"/>
    </source>
</evidence>
<evidence type="ECO:0000313" key="7">
    <source>
        <dbReference type="EMBL" id="RDU34644.1"/>
    </source>
</evidence>
<keyword evidence="2 5" id="KW-0812">Transmembrane</keyword>
<evidence type="ECO:0000256" key="4">
    <source>
        <dbReference type="ARBA" id="ARBA00023136"/>
    </source>
</evidence>
<keyword evidence="3 6" id="KW-1133">Transmembrane helix</keyword>
<evidence type="ECO:0000256" key="6">
    <source>
        <dbReference type="SAM" id="Phobius"/>
    </source>
</evidence>
<dbReference type="PANTHER" id="PTHR11432:SF3">
    <property type="entry name" value="NADH-UBIQUINONE OXIDOREDUCTASE CHAIN 1"/>
    <property type="match status" value="1"/>
</dbReference>
<dbReference type="GO" id="GO:0009060">
    <property type="term" value="P:aerobic respiration"/>
    <property type="evidence" value="ECO:0007669"/>
    <property type="project" value="TreeGrafter"/>
</dbReference>
<dbReference type="OrthoDB" id="9803734at2"/>
<dbReference type="EMBL" id="QNQT01000024">
    <property type="protein sequence ID" value="RDU34644.1"/>
    <property type="molecule type" value="Genomic_DNA"/>
</dbReference>
<proteinExistence type="inferred from homology"/>
<dbReference type="InterPro" id="IPR018086">
    <property type="entry name" value="NADH_UbQ_OxRdtase_su1_CS"/>
</dbReference>
<dbReference type="GO" id="GO:0003954">
    <property type="term" value="F:NADH dehydrogenase activity"/>
    <property type="evidence" value="ECO:0007669"/>
    <property type="project" value="TreeGrafter"/>
</dbReference>
<comment type="similarity">
    <text evidence="5">Belongs to the complex I subunit 1 family.</text>
</comment>
<dbReference type="GO" id="GO:0005886">
    <property type="term" value="C:plasma membrane"/>
    <property type="evidence" value="ECO:0007669"/>
    <property type="project" value="UniProtKB-SubCell"/>
</dbReference>
<feature type="transmembrane region" description="Helical" evidence="6">
    <location>
        <begin position="55"/>
        <end position="77"/>
    </location>
</feature>
<dbReference type="Pfam" id="PF00146">
    <property type="entry name" value="NADHdh"/>
    <property type="match status" value="1"/>
</dbReference>
<keyword evidence="5" id="KW-0520">NAD</keyword>
<evidence type="ECO:0000256" key="5">
    <source>
        <dbReference type="RuleBase" id="RU000471"/>
    </source>
</evidence>
<evidence type="ECO:0000256" key="3">
    <source>
        <dbReference type="ARBA" id="ARBA00022989"/>
    </source>
</evidence>
<evidence type="ECO:0000313" key="8">
    <source>
        <dbReference type="Proteomes" id="UP000257144"/>
    </source>
</evidence>
<accession>A0A3D8GJK8</accession>